<reference evidence="2 3" key="1">
    <citation type="submission" date="2017-03" db="EMBL/GenBank/DDBJ databases">
        <title>An alternative strategy for trypanosome survival in the mammalian bloodstream revealed through genome and transcriptome analysis of the ubiquitous bovine parasite Trypanosoma (Megatrypanum) theileri.</title>
        <authorList>
            <person name="Kelly S."/>
            <person name="Ivens A."/>
            <person name="Mott A."/>
            <person name="O'Neill E."/>
            <person name="Emms D."/>
            <person name="Macleod O."/>
            <person name="Voorheis P."/>
            <person name="Matthews J."/>
            <person name="Matthews K."/>
            <person name="Carrington M."/>
        </authorList>
    </citation>
    <scope>NUCLEOTIDE SEQUENCE [LARGE SCALE GENOMIC DNA]</scope>
    <source>
        <strain evidence="2">Edinburgh</strain>
    </source>
</reference>
<evidence type="ECO:0000313" key="2">
    <source>
        <dbReference type="EMBL" id="ORC91162.1"/>
    </source>
</evidence>
<dbReference type="AlphaFoldDB" id="A0A1X0P2M1"/>
<protein>
    <submittedName>
        <fullName evidence="2">TATE DNA Transposon</fullName>
    </submittedName>
</protein>
<gene>
    <name evidence="2" type="ORF">TM35_000061670</name>
</gene>
<dbReference type="Proteomes" id="UP000192257">
    <property type="component" value="Unassembled WGS sequence"/>
</dbReference>
<evidence type="ECO:0000313" key="3">
    <source>
        <dbReference type="Proteomes" id="UP000192257"/>
    </source>
</evidence>
<dbReference type="EMBL" id="NBCO01000006">
    <property type="protein sequence ID" value="ORC91162.1"/>
    <property type="molecule type" value="Genomic_DNA"/>
</dbReference>
<feature type="compositionally biased region" description="Polar residues" evidence="1">
    <location>
        <begin position="301"/>
        <end position="318"/>
    </location>
</feature>
<proteinExistence type="predicted"/>
<evidence type="ECO:0000256" key="1">
    <source>
        <dbReference type="SAM" id="MobiDB-lite"/>
    </source>
</evidence>
<dbReference type="RefSeq" id="XP_028885228.1">
    <property type="nucleotide sequence ID" value="XM_029023204.1"/>
</dbReference>
<dbReference type="VEuPathDB" id="TriTrypDB:TM35_000061670"/>
<name>A0A1X0P2M1_9TRYP</name>
<organism evidence="2 3">
    <name type="scientific">Trypanosoma theileri</name>
    <dbReference type="NCBI Taxonomy" id="67003"/>
    <lineage>
        <taxon>Eukaryota</taxon>
        <taxon>Discoba</taxon>
        <taxon>Euglenozoa</taxon>
        <taxon>Kinetoplastea</taxon>
        <taxon>Metakinetoplastina</taxon>
        <taxon>Trypanosomatida</taxon>
        <taxon>Trypanosomatidae</taxon>
        <taxon>Trypanosoma</taxon>
    </lineage>
</organism>
<dbReference type="GeneID" id="39982984"/>
<accession>A0A1X0P2M1</accession>
<comment type="caution">
    <text evidence="2">The sequence shown here is derived from an EMBL/GenBank/DDBJ whole genome shotgun (WGS) entry which is preliminary data.</text>
</comment>
<keyword evidence="3" id="KW-1185">Reference proteome</keyword>
<feature type="region of interest" description="Disordered" evidence="1">
    <location>
        <begin position="299"/>
        <end position="334"/>
    </location>
</feature>
<sequence>MTEQQVLSIHEITEVEVLSIRELAQEGFTGDQLERFLRTLQRAGDRNDTKMLDQLRTKALEASLARGGESTTSDDKAKLTESTKYQGDVDYLRQQKEHDYFPWKRDLALAEIFWGKCSADDDDNEKREAAKKIFISKAKGGRLTTTEVMIGQYMFFAEDPAYGWKCLQRLLFLCDTKQRVQFHNWGLFATLDPYKQNMYGARVEKLQYPLFPDHPEFRKLNAKLLRPTKGTIHGGSSDETLELEKMYDMNREGLITGGGYSDAIYDAHGQQIAPRDMSNIQQQLANLRAKVEDLHRKLSHHTNTPNHFPNTKQRATGTRQRKGNTGTGGSKGRGCTLCNKPTISVQGRWRICES</sequence>
<dbReference type="OrthoDB" id="10616225at2759"/>